<dbReference type="InterPro" id="IPR003598">
    <property type="entry name" value="Ig_sub2"/>
</dbReference>
<feature type="compositionally biased region" description="Basic and acidic residues" evidence="3">
    <location>
        <begin position="566"/>
        <end position="614"/>
    </location>
</feature>
<evidence type="ECO:0000256" key="3">
    <source>
        <dbReference type="SAM" id="MobiDB-lite"/>
    </source>
</evidence>
<dbReference type="InterPro" id="IPR013098">
    <property type="entry name" value="Ig_I-set"/>
</dbReference>
<dbReference type="InterPro" id="IPR013783">
    <property type="entry name" value="Ig-like_fold"/>
</dbReference>
<organism evidence="5 6">
    <name type="scientific">Acrobeloides nanus</name>
    <dbReference type="NCBI Taxonomy" id="290746"/>
    <lineage>
        <taxon>Eukaryota</taxon>
        <taxon>Metazoa</taxon>
        <taxon>Ecdysozoa</taxon>
        <taxon>Nematoda</taxon>
        <taxon>Chromadorea</taxon>
        <taxon>Rhabditida</taxon>
        <taxon>Tylenchina</taxon>
        <taxon>Cephalobomorpha</taxon>
        <taxon>Cephaloboidea</taxon>
        <taxon>Cephalobidae</taxon>
        <taxon>Acrobeloides</taxon>
    </lineage>
</organism>
<name>A0A914C4Z7_9BILA</name>
<evidence type="ECO:0000259" key="4">
    <source>
        <dbReference type="PROSITE" id="PS50835"/>
    </source>
</evidence>
<feature type="region of interest" description="Disordered" evidence="3">
    <location>
        <begin position="424"/>
        <end position="691"/>
    </location>
</feature>
<feature type="compositionally biased region" description="Basic and acidic residues" evidence="3">
    <location>
        <begin position="495"/>
        <end position="505"/>
    </location>
</feature>
<feature type="compositionally biased region" description="Basic and acidic residues" evidence="3">
    <location>
        <begin position="294"/>
        <end position="309"/>
    </location>
</feature>
<dbReference type="InterPro" id="IPR036179">
    <property type="entry name" value="Ig-like_dom_sf"/>
</dbReference>
<dbReference type="InterPro" id="IPR003599">
    <property type="entry name" value="Ig_sub"/>
</dbReference>
<feature type="domain" description="Ig-like" evidence="4">
    <location>
        <begin position="341"/>
        <end position="429"/>
    </location>
</feature>
<evidence type="ECO:0000256" key="1">
    <source>
        <dbReference type="ARBA" id="ARBA00022737"/>
    </source>
</evidence>
<dbReference type="SUPFAM" id="SSF48726">
    <property type="entry name" value="Immunoglobulin"/>
    <property type="match status" value="3"/>
</dbReference>
<dbReference type="Proteomes" id="UP000887540">
    <property type="component" value="Unplaced"/>
</dbReference>
<dbReference type="PANTHER" id="PTHR13817:SF166">
    <property type="entry name" value="NEURONAL IGCAM-RELATED"/>
    <property type="match status" value="1"/>
</dbReference>
<feature type="domain" description="Ig-like" evidence="4">
    <location>
        <begin position="114"/>
        <end position="207"/>
    </location>
</feature>
<dbReference type="AlphaFoldDB" id="A0A914C4Z7"/>
<keyword evidence="5" id="KW-1185">Reference proteome</keyword>
<feature type="compositionally biased region" description="Polar residues" evidence="3">
    <location>
        <begin position="485"/>
        <end position="494"/>
    </location>
</feature>
<feature type="compositionally biased region" description="Basic residues" evidence="3">
    <location>
        <begin position="225"/>
        <end position="241"/>
    </location>
</feature>
<dbReference type="PROSITE" id="PS50835">
    <property type="entry name" value="IG_LIKE"/>
    <property type="match status" value="3"/>
</dbReference>
<dbReference type="WBParaSite" id="ACRNAN_Path_310.g1195.t1">
    <property type="protein sequence ID" value="ACRNAN_Path_310.g1195.t1"/>
    <property type="gene ID" value="ACRNAN_Path_310.g1195"/>
</dbReference>
<proteinExistence type="predicted"/>
<feature type="compositionally biased region" description="Basic and acidic residues" evidence="3">
    <location>
        <begin position="641"/>
        <end position="667"/>
    </location>
</feature>
<dbReference type="InterPro" id="IPR050964">
    <property type="entry name" value="Striated_Muscle_Regulatory"/>
</dbReference>
<dbReference type="Pfam" id="PF07679">
    <property type="entry name" value="I-set"/>
    <property type="match status" value="3"/>
</dbReference>
<dbReference type="SMART" id="SM00409">
    <property type="entry name" value="IG"/>
    <property type="match status" value="3"/>
</dbReference>
<dbReference type="PANTHER" id="PTHR13817">
    <property type="entry name" value="TITIN"/>
    <property type="match status" value="1"/>
</dbReference>
<feature type="compositionally biased region" description="Basic and acidic residues" evidence="3">
    <location>
        <begin position="432"/>
        <end position="460"/>
    </location>
</feature>
<protein>
    <submittedName>
        <fullName evidence="6">Ig-like domain-containing protein</fullName>
    </submittedName>
</protein>
<dbReference type="FunFam" id="2.60.40.10:FF:000097">
    <property type="entry name" value="Bent, isoform F"/>
    <property type="match status" value="1"/>
</dbReference>
<feature type="compositionally biased region" description="Basic and acidic residues" evidence="3">
    <location>
        <begin position="258"/>
        <end position="267"/>
    </location>
</feature>
<reference evidence="6" key="1">
    <citation type="submission" date="2022-11" db="UniProtKB">
        <authorList>
            <consortium name="WormBaseParasite"/>
        </authorList>
    </citation>
    <scope>IDENTIFICATION</scope>
</reference>
<dbReference type="InterPro" id="IPR007110">
    <property type="entry name" value="Ig-like_dom"/>
</dbReference>
<feature type="region of interest" description="Disordered" evidence="3">
    <location>
        <begin position="210"/>
        <end position="341"/>
    </location>
</feature>
<dbReference type="Gene3D" id="2.60.40.10">
    <property type="entry name" value="Immunoglobulins"/>
    <property type="match status" value="3"/>
</dbReference>
<keyword evidence="1" id="KW-0677">Repeat</keyword>
<evidence type="ECO:0000313" key="6">
    <source>
        <dbReference type="WBParaSite" id="ACRNAN_Path_310.g1195.t1"/>
    </source>
</evidence>
<feature type="compositionally biased region" description="Basic and acidic residues" evidence="3">
    <location>
        <begin position="675"/>
        <end position="685"/>
    </location>
</feature>
<sequence length="752" mass="83528">MPGAPRFTQKPSIQQTATGDLLMECHLEADPPPEVKWHHSGQLLTASSRVIFTLTNLQGILYKATLVIKEPNANDGGAYKCTASNQLGESNANINLNFAGGGEEKETTPSSKGPTFVGKPRIIPKDGGVLILMECKVKSLSRPTAKWSKDGVTLTMGSLYQDVFTDLGDNTYLCQLEIRRPSANEAGQYRCNIKNDQGETNANLSLNFQQEEAQEERRSPSVGRKSPRPHSRPTTPSKRHREGTPGDKDKEKKKKVKDRAMSKEGTPKRSLRSRPTTPEVDATGNTLQPPGTTERMETDETTTTKRRSDAGLPPKSSKRERSRSRSPVPPKEAKTEFTRAPVVMEPLKSTVARAGETVVLECELQCHSSTKITWTKESRRIETSSEYSQSFDGRTARLSIRHMSEEKSGLYQCLAESEYGNAQSSAMVKYEASQEEKQEKRRSSLRKSSLDKSEKDDLKRKAGQSQEDQVVPEKLKSFAGRSPRGSVSSAQLKSQADDESSKVEDEIPDSGLKIPEDIRRELLQMGGGGNDGGDSEDEITESISELPSFGGGKSLRSAAKKVPQVGKREEEKKEETSEKSEKMSVRFEDDDGRLKKVVREEKKIENKSLERPDLKAALGVPGTDALQRRRSSLRPLGAQGSDKEGQERKPSEEDELHKRRESLKHVSLDPQQLAHLEKLQRDSARQSRVMSESIDEDEEILLKKRQKSAKQLGIDTSQLAHLEKLHSNAVAREKRVLLASIFILLASYARTG</sequence>
<dbReference type="SMART" id="SM00408">
    <property type="entry name" value="IGc2"/>
    <property type="match status" value="3"/>
</dbReference>
<evidence type="ECO:0000313" key="5">
    <source>
        <dbReference type="Proteomes" id="UP000887540"/>
    </source>
</evidence>
<dbReference type="CDD" id="cd00096">
    <property type="entry name" value="Ig"/>
    <property type="match status" value="2"/>
</dbReference>
<feature type="domain" description="Ig-like" evidence="4">
    <location>
        <begin position="5"/>
        <end position="97"/>
    </location>
</feature>
<accession>A0A914C4Z7</accession>
<dbReference type="FunFam" id="2.60.40.10:FF:000107">
    <property type="entry name" value="Myosin, light chain kinase a"/>
    <property type="match status" value="1"/>
</dbReference>
<keyword evidence="2" id="KW-0393">Immunoglobulin domain</keyword>
<evidence type="ECO:0000256" key="2">
    <source>
        <dbReference type="ARBA" id="ARBA00023319"/>
    </source>
</evidence>